<evidence type="ECO:0000259" key="2">
    <source>
        <dbReference type="Pfam" id="PF00582"/>
    </source>
</evidence>
<keyword evidence="4" id="KW-1185">Reference proteome</keyword>
<dbReference type="InterPro" id="IPR006015">
    <property type="entry name" value="Universal_stress_UspA"/>
</dbReference>
<proteinExistence type="inferred from homology"/>
<reference evidence="3 4" key="1">
    <citation type="submission" date="2020-07" db="EMBL/GenBank/DDBJ databases">
        <title>Genomic Encyclopedia of Type Strains, Phase IV (KMG-IV): sequencing the most valuable type-strain genomes for metagenomic binning, comparative biology and taxonomic classification.</title>
        <authorList>
            <person name="Goeker M."/>
        </authorList>
    </citation>
    <scope>NUCLEOTIDE SEQUENCE [LARGE SCALE GENOMIC DNA]</scope>
    <source>
        <strain evidence="3 4">DSM 17721</strain>
    </source>
</reference>
<dbReference type="Pfam" id="PF00582">
    <property type="entry name" value="Usp"/>
    <property type="match status" value="2"/>
</dbReference>
<dbReference type="CDD" id="cd00293">
    <property type="entry name" value="USP-like"/>
    <property type="match status" value="2"/>
</dbReference>
<dbReference type="PRINTS" id="PR01438">
    <property type="entry name" value="UNVRSLSTRESS"/>
</dbReference>
<dbReference type="SUPFAM" id="SSF52402">
    <property type="entry name" value="Adenine nucleotide alpha hydrolases-like"/>
    <property type="match status" value="2"/>
</dbReference>
<evidence type="ECO:0000256" key="1">
    <source>
        <dbReference type="ARBA" id="ARBA00008791"/>
    </source>
</evidence>
<dbReference type="InterPro" id="IPR006016">
    <property type="entry name" value="UspA"/>
</dbReference>
<protein>
    <submittedName>
        <fullName evidence="3">Nucleotide-binding universal stress UspA family protein</fullName>
    </submittedName>
</protein>
<dbReference type="RefSeq" id="WP_181552090.1">
    <property type="nucleotide sequence ID" value="NZ_JACDUS010000009.1"/>
</dbReference>
<sequence length="304" mass="33768">MKTKIHRILCATDFSDVSRMVVPYGIELAAELNAELYVAHVIDLPTISVYGEAVFDPITQQQRFMEFARREIENQLKQASVEATPLITIGHATEEIASMAADYDVDLVIAATHGRSGIKRLFLGSVTARLMRMLSCPILVLRTIEELEKPHRQTIPFKRILVGCDFSEDSDTAVECSVNIAQEFEAELHLVHVVEPTQYKDHLSFPAQPGDSLPTDLHEAIKQKLSAMVPADAANWCEEIKTSVLVGKPYAELVRYADLYDMDMIALGVRGHGMVENLLVGSTTDRVVRRAPCPVLSVNPAVRQ</sequence>
<comment type="caution">
    <text evidence="3">The sequence shown here is derived from an EMBL/GenBank/DDBJ whole genome shotgun (WGS) entry which is preliminary data.</text>
</comment>
<feature type="domain" description="UspA" evidence="2">
    <location>
        <begin position="5"/>
        <end position="142"/>
    </location>
</feature>
<evidence type="ECO:0000313" key="3">
    <source>
        <dbReference type="EMBL" id="MBA2882461.1"/>
    </source>
</evidence>
<dbReference type="Proteomes" id="UP000525298">
    <property type="component" value="Unassembled WGS sequence"/>
</dbReference>
<dbReference type="AlphaFoldDB" id="A0A7W0CB21"/>
<feature type="domain" description="UspA" evidence="2">
    <location>
        <begin position="157"/>
        <end position="298"/>
    </location>
</feature>
<dbReference type="InterPro" id="IPR014729">
    <property type="entry name" value="Rossmann-like_a/b/a_fold"/>
</dbReference>
<gene>
    <name evidence="3" type="ORF">HNR65_002808</name>
</gene>
<dbReference type="Gene3D" id="3.40.50.620">
    <property type="entry name" value="HUPs"/>
    <property type="match status" value="2"/>
</dbReference>
<dbReference type="EMBL" id="JACDUS010000009">
    <property type="protein sequence ID" value="MBA2882461.1"/>
    <property type="molecule type" value="Genomic_DNA"/>
</dbReference>
<organism evidence="3 4">
    <name type="scientific">Desulfosalsimonas propionicica</name>
    <dbReference type="NCBI Taxonomy" id="332175"/>
    <lineage>
        <taxon>Bacteria</taxon>
        <taxon>Pseudomonadati</taxon>
        <taxon>Thermodesulfobacteriota</taxon>
        <taxon>Desulfobacteria</taxon>
        <taxon>Desulfobacterales</taxon>
        <taxon>Desulfosalsimonadaceae</taxon>
        <taxon>Desulfosalsimonas</taxon>
    </lineage>
</organism>
<name>A0A7W0CB21_9BACT</name>
<comment type="similarity">
    <text evidence="1">Belongs to the universal stress protein A family.</text>
</comment>
<accession>A0A7W0CB21</accession>
<dbReference type="PANTHER" id="PTHR46268:SF6">
    <property type="entry name" value="UNIVERSAL STRESS PROTEIN UP12"/>
    <property type="match status" value="1"/>
</dbReference>
<evidence type="ECO:0000313" key="4">
    <source>
        <dbReference type="Proteomes" id="UP000525298"/>
    </source>
</evidence>
<dbReference type="PANTHER" id="PTHR46268">
    <property type="entry name" value="STRESS RESPONSE PROTEIN NHAX"/>
    <property type="match status" value="1"/>
</dbReference>